<dbReference type="GO" id="GO:0008233">
    <property type="term" value="F:peptidase activity"/>
    <property type="evidence" value="ECO:0007669"/>
    <property type="project" value="InterPro"/>
</dbReference>
<evidence type="ECO:0000256" key="6">
    <source>
        <dbReference type="ARBA" id="ARBA00023002"/>
    </source>
</evidence>
<evidence type="ECO:0000256" key="5">
    <source>
        <dbReference type="ARBA" id="ARBA00022989"/>
    </source>
</evidence>
<dbReference type="InterPro" id="IPR012932">
    <property type="entry name" value="VKOR"/>
</dbReference>
<dbReference type="CDD" id="cd12921">
    <property type="entry name" value="VKOR_4"/>
    <property type="match status" value="1"/>
</dbReference>
<dbReference type="Pfam" id="PF13462">
    <property type="entry name" value="Thioredoxin_4"/>
    <property type="match status" value="1"/>
</dbReference>
<evidence type="ECO:0000256" key="8">
    <source>
        <dbReference type="ARBA" id="ARBA00023157"/>
    </source>
</evidence>
<dbReference type="AlphaFoldDB" id="A0A0J6CHL7"/>
<feature type="domain" description="Thioredoxin-like fold" evidence="13">
    <location>
        <begin position="368"/>
        <end position="509"/>
    </location>
</feature>
<feature type="transmembrane region" description="Helical" evidence="10">
    <location>
        <begin position="137"/>
        <end position="157"/>
    </location>
</feature>
<dbReference type="InterPro" id="IPR012336">
    <property type="entry name" value="Thioredoxin-like_fold"/>
</dbReference>
<reference evidence="14 15" key="1">
    <citation type="submission" date="2015-06" db="EMBL/GenBank/DDBJ databases">
        <title>Draft Genome Sequence of Parabacteroides goldsteinii with Putative Novel Metallo-Beta-Lactamases Isolated from a Blood Culture from a Human Patient.</title>
        <authorList>
            <person name="Krogh T.J."/>
            <person name="Agergaard C.N."/>
            <person name="Moller-Jensen J."/>
            <person name="Justesen U.S."/>
        </authorList>
    </citation>
    <scope>NUCLEOTIDE SEQUENCE [LARGE SCALE GENOMIC DNA]</scope>
    <source>
        <strain evidence="14 15">910340</strain>
    </source>
</reference>
<feature type="transmembrane region" description="Helical" evidence="10">
    <location>
        <begin position="216"/>
        <end position="240"/>
    </location>
</feature>
<dbReference type="Gene3D" id="1.20.1440.130">
    <property type="entry name" value="VKOR domain"/>
    <property type="match status" value="1"/>
</dbReference>
<feature type="domain" description="Vitamin K epoxide reductase" evidence="12">
    <location>
        <begin position="167"/>
        <end position="290"/>
    </location>
</feature>
<dbReference type="GO" id="GO:0016020">
    <property type="term" value="C:membrane"/>
    <property type="evidence" value="ECO:0007669"/>
    <property type="project" value="UniProtKB-SubCell"/>
</dbReference>
<evidence type="ECO:0000256" key="7">
    <source>
        <dbReference type="ARBA" id="ARBA00023136"/>
    </source>
</evidence>
<proteinExistence type="inferred from homology"/>
<evidence type="ECO:0000313" key="15">
    <source>
        <dbReference type="Proteomes" id="UP000036166"/>
    </source>
</evidence>
<evidence type="ECO:0000259" key="11">
    <source>
        <dbReference type="Pfam" id="PF03412"/>
    </source>
</evidence>
<keyword evidence="5 10" id="KW-1133">Transmembrane helix</keyword>
<keyword evidence="8" id="KW-1015">Disulfide bond</keyword>
<dbReference type="InterPro" id="IPR038354">
    <property type="entry name" value="VKOR_sf"/>
</dbReference>
<evidence type="ECO:0000259" key="13">
    <source>
        <dbReference type="Pfam" id="PF13462"/>
    </source>
</evidence>
<gene>
    <name evidence="14" type="ORF">ACM15_21695</name>
</gene>
<dbReference type="Gene3D" id="3.40.30.10">
    <property type="entry name" value="Glutaredoxin"/>
    <property type="match status" value="1"/>
</dbReference>
<keyword evidence="6" id="KW-0560">Oxidoreductase</keyword>
<evidence type="ECO:0008006" key="16">
    <source>
        <dbReference type="Google" id="ProtNLM"/>
    </source>
</evidence>
<dbReference type="GO" id="GO:0006508">
    <property type="term" value="P:proteolysis"/>
    <property type="evidence" value="ECO:0007669"/>
    <property type="project" value="InterPro"/>
</dbReference>
<feature type="transmembrane region" description="Helical" evidence="10">
    <location>
        <begin position="163"/>
        <end position="182"/>
    </location>
</feature>
<keyword evidence="7 10" id="KW-0472">Membrane</keyword>
<evidence type="ECO:0000256" key="2">
    <source>
        <dbReference type="ARBA" id="ARBA00006214"/>
    </source>
</evidence>
<feature type="transmembrane region" description="Helical" evidence="10">
    <location>
        <begin position="246"/>
        <end position="264"/>
    </location>
</feature>
<comment type="subcellular location">
    <subcellularLocation>
        <location evidence="1">Membrane</location>
        <topology evidence="1">Multi-pass membrane protein</topology>
    </subcellularLocation>
</comment>
<evidence type="ECO:0000256" key="1">
    <source>
        <dbReference type="ARBA" id="ARBA00004141"/>
    </source>
</evidence>
<evidence type="ECO:0000256" key="3">
    <source>
        <dbReference type="ARBA" id="ARBA00022692"/>
    </source>
</evidence>
<comment type="caution">
    <text evidence="14">The sequence shown here is derived from an EMBL/GenBank/DDBJ whole genome shotgun (WGS) entry which is preliminary data.</text>
</comment>
<dbReference type="GO" id="GO:0048038">
    <property type="term" value="F:quinone binding"/>
    <property type="evidence" value="ECO:0007669"/>
    <property type="project" value="UniProtKB-KW"/>
</dbReference>
<dbReference type="InterPro" id="IPR036249">
    <property type="entry name" value="Thioredoxin-like_sf"/>
</dbReference>
<dbReference type="Pfam" id="PF07884">
    <property type="entry name" value="VKOR"/>
    <property type="match status" value="1"/>
</dbReference>
<name>A0A0J6CHL7_9BACT</name>
<evidence type="ECO:0000256" key="4">
    <source>
        <dbReference type="ARBA" id="ARBA00022719"/>
    </source>
</evidence>
<evidence type="ECO:0000313" key="14">
    <source>
        <dbReference type="EMBL" id="KMM31609.1"/>
    </source>
</evidence>
<feature type="transmembrane region" description="Helical" evidence="10">
    <location>
        <begin position="276"/>
        <end position="299"/>
    </location>
</feature>
<keyword evidence="9" id="KW-0676">Redox-active center</keyword>
<evidence type="ECO:0000259" key="12">
    <source>
        <dbReference type="Pfam" id="PF07884"/>
    </source>
</evidence>
<evidence type="ECO:0000256" key="9">
    <source>
        <dbReference type="ARBA" id="ARBA00023284"/>
    </source>
</evidence>
<evidence type="ECO:0000256" key="10">
    <source>
        <dbReference type="SAM" id="Phobius"/>
    </source>
</evidence>
<feature type="domain" description="Peptidase C39" evidence="11">
    <location>
        <begin position="10"/>
        <end position="118"/>
    </location>
</feature>
<dbReference type="GO" id="GO:0016491">
    <property type="term" value="F:oxidoreductase activity"/>
    <property type="evidence" value="ECO:0007669"/>
    <property type="project" value="UniProtKB-KW"/>
</dbReference>
<dbReference type="Proteomes" id="UP000036166">
    <property type="component" value="Unassembled WGS sequence"/>
</dbReference>
<dbReference type="PATRIC" id="fig|328812.4.peg.5673"/>
<feature type="transmembrane region" description="Helical" evidence="10">
    <location>
        <begin position="305"/>
        <end position="327"/>
    </location>
</feature>
<dbReference type="Gene3D" id="3.90.70.10">
    <property type="entry name" value="Cysteine proteinases"/>
    <property type="match status" value="1"/>
</dbReference>
<dbReference type="RefSeq" id="WP_048317306.1">
    <property type="nucleotide sequence ID" value="NZ_CASKCL010000246.1"/>
</dbReference>
<organism evidence="14 15">
    <name type="scientific">Parabacteroides goldsteinii</name>
    <dbReference type="NCBI Taxonomy" id="328812"/>
    <lineage>
        <taxon>Bacteria</taxon>
        <taxon>Pseudomonadati</taxon>
        <taxon>Bacteroidota</taxon>
        <taxon>Bacteroidia</taxon>
        <taxon>Bacteroidales</taxon>
        <taxon>Tannerellaceae</taxon>
        <taxon>Parabacteroides</taxon>
    </lineage>
</organism>
<protein>
    <recommendedName>
        <fullName evidence="16">Vitamin K epoxide reductase domain-containing protein</fullName>
    </recommendedName>
</protein>
<accession>A0A0J6CHL7</accession>
<dbReference type="SUPFAM" id="SSF52833">
    <property type="entry name" value="Thioredoxin-like"/>
    <property type="match status" value="1"/>
</dbReference>
<dbReference type="GO" id="GO:0005524">
    <property type="term" value="F:ATP binding"/>
    <property type="evidence" value="ECO:0007669"/>
    <property type="project" value="InterPro"/>
</dbReference>
<comment type="similarity">
    <text evidence="2">Belongs to the VKOR family.</text>
</comment>
<dbReference type="EMBL" id="LFJV01000091">
    <property type="protein sequence ID" value="KMM31609.1"/>
    <property type="molecule type" value="Genomic_DNA"/>
</dbReference>
<dbReference type="Pfam" id="PF03412">
    <property type="entry name" value="Peptidase_C39"/>
    <property type="match status" value="1"/>
</dbReference>
<sequence>MKDTNILMELLKKLKVKYTSSTVMALYMGHPHRNNLYGLSEMLTWYGVENIAIRLEDKKQICDIETPFIAHAGNDFVLVKKICNGVVDYLWRGKIVRVDFEKFKDFWSGVLLVAEANENSIEPDYFKNRKKEIFEGVLFVLLYVLLLLGVLLAFIDADLFKSLNGIVVCLLLVGLYVCFLLLQKQMNMESDYAGKLCSLFKKSDCNNVLETDAANFLGVFSWSEIGFGYFVSMLLIYLFFPQWISYSAWIHVFTLPYTLWSVWFQGYKVKQWCPMCLIVMCIFWLVFILNLLSGNLYGLSVISSSSLWMILLYGLPFLIIHQLVCVLTESYSKQRVAFEMNAIKLNENVFMSLLRQNRHYEVTHSTSRILFGNVHAKNLITVLTNPHCEPCAHTHIKIGELLHKTGDKFCVQYIFSSFKESLCISNKMLISAYMRENEIDCKVIYDVWFKGGKNHKEIFFKEYDLQINNIVEEEFNNHQNWIRQCKLRTTPTVLINGYIFPEQYKIEDLILLSLW</sequence>
<keyword evidence="4" id="KW-0874">Quinone</keyword>
<dbReference type="InterPro" id="IPR005074">
    <property type="entry name" value="Peptidase_C39"/>
</dbReference>
<keyword evidence="3 10" id="KW-0812">Transmembrane</keyword>